<proteinExistence type="predicted"/>
<evidence type="ECO:0000313" key="2">
    <source>
        <dbReference type="Proteomes" id="UP001153321"/>
    </source>
</evidence>
<keyword evidence="2" id="KW-1185">Reference proteome</keyword>
<accession>A0A9P0I2Z0</accession>
<protein>
    <submittedName>
        <fullName evidence="1">Uncharacterized protein</fullName>
    </submittedName>
</protein>
<gene>
    <name evidence="1" type="ORF">SPLIT_LOCUS5702</name>
</gene>
<dbReference type="AlphaFoldDB" id="A0A9P0I2Z0"/>
<dbReference type="Proteomes" id="UP001153321">
    <property type="component" value="Chromosome 20"/>
</dbReference>
<reference evidence="1" key="1">
    <citation type="submission" date="2022-02" db="EMBL/GenBank/DDBJ databases">
        <authorList>
            <person name="King R."/>
        </authorList>
    </citation>
    <scope>NUCLEOTIDE SEQUENCE</scope>
</reference>
<evidence type="ECO:0000313" key="1">
    <source>
        <dbReference type="EMBL" id="CAH1640346.1"/>
    </source>
</evidence>
<organism evidence="1 2">
    <name type="scientific">Spodoptera littoralis</name>
    <name type="common">Egyptian cotton leafworm</name>
    <dbReference type="NCBI Taxonomy" id="7109"/>
    <lineage>
        <taxon>Eukaryota</taxon>
        <taxon>Metazoa</taxon>
        <taxon>Ecdysozoa</taxon>
        <taxon>Arthropoda</taxon>
        <taxon>Hexapoda</taxon>
        <taxon>Insecta</taxon>
        <taxon>Pterygota</taxon>
        <taxon>Neoptera</taxon>
        <taxon>Endopterygota</taxon>
        <taxon>Lepidoptera</taxon>
        <taxon>Glossata</taxon>
        <taxon>Ditrysia</taxon>
        <taxon>Noctuoidea</taxon>
        <taxon>Noctuidae</taxon>
        <taxon>Amphipyrinae</taxon>
        <taxon>Spodoptera</taxon>
    </lineage>
</organism>
<dbReference type="PANTHER" id="PTHR46114">
    <property type="entry name" value="APPLE DOMAIN-CONTAINING PROTEIN"/>
    <property type="match status" value="1"/>
</dbReference>
<sequence>MIDPNFEKKVIDKEHDAWLSLKAVIKGFLGNHRAENAKKLVDDMLEAYKKLGCRMSLKIHFLHSHFSFFPSNLGTASDEQGERFHQDVQKLEERFQGRWDTTMLGDYCWRLKQEDHSKHKRKS</sequence>
<dbReference type="EMBL" id="LR824551">
    <property type="protein sequence ID" value="CAH1640346.1"/>
    <property type="molecule type" value="Genomic_DNA"/>
</dbReference>
<name>A0A9P0I2Z0_SPOLI</name>
<dbReference type="PANTHER" id="PTHR46114:SF1">
    <property type="entry name" value="ZAD DOMAIN-CONTAINING PROTEIN"/>
    <property type="match status" value="1"/>
</dbReference>